<evidence type="ECO:0000313" key="1">
    <source>
        <dbReference type="EMBL" id="RIB14140.1"/>
    </source>
</evidence>
<gene>
    <name evidence="1" type="ORF">C2G38_2196006</name>
</gene>
<comment type="caution">
    <text evidence="1">The sequence shown here is derived from an EMBL/GenBank/DDBJ whole genome shotgun (WGS) entry which is preliminary data.</text>
</comment>
<reference evidence="1 2" key="1">
    <citation type="submission" date="2018-06" db="EMBL/GenBank/DDBJ databases">
        <title>Comparative genomics reveals the genomic features of Rhizophagus irregularis, R. cerebriforme, R. diaphanum and Gigaspora rosea, and their symbiotic lifestyle signature.</title>
        <authorList>
            <person name="Morin E."/>
            <person name="San Clemente H."/>
            <person name="Chen E.C.H."/>
            <person name="De La Providencia I."/>
            <person name="Hainaut M."/>
            <person name="Kuo A."/>
            <person name="Kohler A."/>
            <person name="Murat C."/>
            <person name="Tang N."/>
            <person name="Roy S."/>
            <person name="Loubradou J."/>
            <person name="Henrissat B."/>
            <person name="Grigoriev I.V."/>
            <person name="Corradi N."/>
            <person name="Roux C."/>
            <person name="Martin F.M."/>
        </authorList>
    </citation>
    <scope>NUCLEOTIDE SEQUENCE [LARGE SCALE GENOMIC DNA]</scope>
    <source>
        <strain evidence="1 2">DAOM 194757</strain>
    </source>
</reference>
<accession>A0A397UV42</accession>
<protein>
    <submittedName>
        <fullName evidence="1">Uncharacterized protein</fullName>
    </submittedName>
</protein>
<evidence type="ECO:0000313" key="2">
    <source>
        <dbReference type="Proteomes" id="UP000266673"/>
    </source>
</evidence>
<dbReference type="STRING" id="44941.A0A397UV42"/>
<sequence length="652" mass="76096">MFMLIHSITSKCLGLGCERVIGYGSNADDYTRMDTDKIKSVSINHEPGYIVEQISTEKTHNVRMMTPQAYRILHLFVHTLLGASVPSSIATNFFAKNEKREEWEDKFSKNHYISNVIVTAQNIWNKISEDRVSLTEEEIDDMLSKKDSKYYREKLPRLWRKIKDVSLQSLHAYYMINGNNEAEFPFLKVFFQHEKELHLIKHLLPIVKFVNILKALLNYQITRQEACKMTFDRFIYQESNEGKLQEIFLALKSAFEDFEESCNAVAPHVKRYNCLQFEEFPRISLNSSVMFGLGDDINDFGIYLWAILSYLIGLQNNFLEETISIPFGSCHSLKFLENNAQNTPSTSTTQNARTSYYLQKVDIQHVQPSNFINYDGNNEILQYSQRNLEIRYGEDIVYDLYQIEMKLAYQLVFNKFLISNNFSAFPYYGEMFSRVFTIFTNFKDFIVQEPLPATNIDLLDESYSSKNVSKMVPALEMLICSVDCEIDGETSIENYISQQMDLPILTENTDFCGVLRTNLRLKHLISLYERVESVKAYNFDKLNAKYKKALPQYMERQILNVTSFTSSRFLNQIYSCDLLIALKRFLDRYLMVEILEHISTKHKLTSYITNEELSCWPSSNTLNIAKRLFLSEIQVDQTYSVYKLISSRQASR</sequence>
<keyword evidence="2" id="KW-1185">Reference proteome</keyword>
<dbReference type="Proteomes" id="UP000266673">
    <property type="component" value="Unassembled WGS sequence"/>
</dbReference>
<organism evidence="1 2">
    <name type="scientific">Gigaspora rosea</name>
    <dbReference type="NCBI Taxonomy" id="44941"/>
    <lineage>
        <taxon>Eukaryota</taxon>
        <taxon>Fungi</taxon>
        <taxon>Fungi incertae sedis</taxon>
        <taxon>Mucoromycota</taxon>
        <taxon>Glomeromycotina</taxon>
        <taxon>Glomeromycetes</taxon>
        <taxon>Diversisporales</taxon>
        <taxon>Gigasporaceae</taxon>
        <taxon>Gigaspora</taxon>
    </lineage>
</organism>
<proteinExistence type="predicted"/>
<dbReference type="AlphaFoldDB" id="A0A397UV42"/>
<dbReference type="OrthoDB" id="2423900at2759"/>
<name>A0A397UV42_9GLOM</name>
<dbReference type="EMBL" id="QKWP01000860">
    <property type="protein sequence ID" value="RIB14140.1"/>
    <property type="molecule type" value="Genomic_DNA"/>
</dbReference>